<keyword evidence="2" id="KW-1185">Reference proteome</keyword>
<dbReference type="STRING" id="1125876.SAMN05443292_1145"/>
<name>A0A1I3F5D3_9FLAO</name>
<organism evidence="1 2">
    <name type="scientific">Halpernia frigidisoli</name>
    <dbReference type="NCBI Taxonomy" id="1125876"/>
    <lineage>
        <taxon>Bacteria</taxon>
        <taxon>Pseudomonadati</taxon>
        <taxon>Bacteroidota</taxon>
        <taxon>Flavobacteriia</taxon>
        <taxon>Flavobacteriales</taxon>
        <taxon>Weeksellaceae</taxon>
        <taxon>Chryseobacterium group</taxon>
        <taxon>Halpernia</taxon>
    </lineage>
</organism>
<gene>
    <name evidence="1" type="ORF">SAMN05443292_1145</name>
</gene>
<dbReference type="AlphaFoldDB" id="A0A1I3F5D3"/>
<reference evidence="1 2" key="1">
    <citation type="submission" date="2016-10" db="EMBL/GenBank/DDBJ databases">
        <authorList>
            <person name="de Groot N.N."/>
        </authorList>
    </citation>
    <scope>NUCLEOTIDE SEQUENCE [LARGE SCALE GENOMIC DNA]</scope>
    <source>
        <strain evidence="1 2">DSM 26000</strain>
    </source>
</reference>
<dbReference type="EMBL" id="FOQT01000002">
    <property type="protein sequence ID" value="SFI05991.1"/>
    <property type="molecule type" value="Genomic_DNA"/>
</dbReference>
<protein>
    <submittedName>
        <fullName evidence="1">Uncharacterized protein</fullName>
    </submittedName>
</protein>
<sequence>MKELLLKISKQAIELGDFDFNEIQKNNNWIGNIPATKDQNFFKGKRT</sequence>
<dbReference type="RefSeq" id="WP_177205431.1">
    <property type="nucleotide sequence ID" value="NZ_FOQT01000002.1"/>
</dbReference>
<evidence type="ECO:0000313" key="2">
    <source>
        <dbReference type="Proteomes" id="UP000198931"/>
    </source>
</evidence>
<accession>A0A1I3F5D3</accession>
<evidence type="ECO:0000313" key="1">
    <source>
        <dbReference type="EMBL" id="SFI05991.1"/>
    </source>
</evidence>
<proteinExistence type="predicted"/>
<dbReference type="Proteomes" id="UP000198931">
    <property type="component" value="Unassembled WGS sequence"/>
</dbReference>